<sequence length="368" mass="41915">MNKKLILLILTIICLAGCADKELKVPLEDVGLLGILAFDYIDEDSYKLSAAMPQFLPEAKENTQIFSVTTDFVSKGIVEIETVSDKKVVLNQLRVVVFNEEFARNGDVQKVIRHLYRNAEVGNKVLVAIVKENGEEILKESYPDKPSINLYLNDLLQPSINTAFMPNTNIHDFVYTQTNPVFDTIVPLLEKQEGKIEIDGVALFKKDNMIEELLPREGLIIQALLGEKNLAPLNLTLDKGEEKEELMIDLIKNKVKMKSNKSIESPKLFINLKMEGTLIEYKGYREDELTTLASITKLEKDIDEQIEKDIEELLEDLKELKVDPVGLTENFRMYYKGNWDREMTEKIISKLEVDIKVTTRINSTGTLD</sequence>
<dbReference type="InterPro" id="IPR046953">
    <property type="entry name" value="Spore_GerAC-like_C"/>
</dbReference>
<dbReference type="AlphaFoldDB" id="A0A544SX32"/>
<organism evidence="10 11">
    <name type="scientific">Psychrobacillus lasiicapitis</name>
    <dbReference type="NCBI Taxonomy" id="1636719"/>
    <lineage>
        <taxon>Bacteria</taxon>
        <taxon>Bacillati</taxon>
        <taxon>Bacillota</taxon>
        <taxon>Bacilli</taxon>
        <taxon>Bacillales</taxon>
        <taxon>Bacillaceae</taxon>
        <taxon>Psychrobacillus</taxon>
    </lineage>
</organism>
<dbReference type="GO" id="GO:0016020">
    <property type="term" value="C:membrane"/>
    <property type="evidence" value="ECO:0007669"/>
    <property type="project" value="UniProtKB-SubCell"/>
</dbReference>
<comment type="subcellular location">
    <subcellularLocation>
        <location evidence="1">Membrane</location>
        <topology evidence="1">Lipid-anchor</topology>
    </subcellularLocation>
</comment>
<keyword evidence="7" id="KW-0449">Lipoprotein</keyword>
<dbReference type="InterPro" id="IPR038501">
    <property type="entry name" value="Spore_GerAC_C_sf"/>
</dbReference>
<evidence type="ECO:0000256" key="4">
    <source>
        <dbReference type="ARBA" id="ARBA00022729"/>
    </source>
</evidence>
<dbReference type="InterPro" id="IPR057336">
    <property type="entry name" value="GerAC_N"/>
</dbReference>
<keyword evidence="3" id="KW-0309">Germination</keyword>
<dbReference type="EMBL" id="VDGH01000012">
    <property type="protein sequence ID" value="TQR09755.1"/>
    <property type="molecule type" value="Genomic_DNA"/>
</dbReference>
<proteinExistence type="inferred from homology"/>
<dbReference type="PANTHER" id="PTHR35789">
    <property type="entry name" value="SPORE GERMINATION PROTEIN B3"/>
    <property type="match status" value="1"/>
</dbReference>
<gene>
    <name evidence="10" type="ORF">FG382_18595</name>
</gene>
<keyword evidence="6" id="KW-0564">Palmitate</keyword>
<evidence type="ECO:0000256" key="3">
    <source>
        <dbReference type="ARBA" id="ARBA00022544"/>
    </source>
</evidence>
<dbReference type="NCBIfam" id="TIGR02887">
    <property type="entry name" value="spore_ger_x_C"/>
    <property type="match status" value="1"/>
</dbReference>
<dbReference type="GO" id="GO:0009847">
    <property type="term" value="P:spore germination"/>
    <property type="evidence" value="ECO:0007669"/>
    <property type="project" value="InterPro"/>
</dbReference>
<evidence type="ECO:0000256" key="1">
    <source>
        <dbReference type="ARBA" id="ARBA00004635"/>
    </source>
</evidence>
<evidence type="ECO:0000313" key="11">
    <source>
        <dbReference type="Proteomes" id="UP000317316"/>
    </source>
</evidence>
<feature type="domain" description="Spore germination protein N-terminal" evidence="9">
    <location>
        <begin position="25"/>
        <end position="190"/>
    </location>
</feature>
<dbReference type="Pfam" id="PF25198">
    <property type="entry name" value="Spore_GerAC_N"/>
    <property type="match status" value="1"/>
</dbReference>
<evidence type="ECO:0000256" key="5">
    <source>
        <dbReference type="ARBA" id="ARBA00023136"/>
    </source>
</evidence>
<accession>A0A544SX32</accession>
<keyword evidence="4" id="KW-0732">Signal</keyword>
<feature type="domain" description="Spore germination GerAC-like C-terminal" evidence="8">
    <location>
        <begin position="199"/>
        <end position="365"/>
    </location>
</feature>
<comment type="similarity">
    <text evidence="2">Belongs to the GerABKC lipoprotein family.</text>
</comment>
<keyword evidence="11" id="KW-1185">Reference proteome</keyword>
<name>A0A544SX32_9BACI</name>
<dbReference type="Pfam" id="PF05504">
    <property type="entry name" value="Spore_GerAC"/>
    <property type="match status" value="1"/>
</dbReference>
<dbReference type="PANTHER" id="PTHR35789:SF1">
    <property type="entry name" value="SPORE GERMINATION PROTEIN B3"/>
    <property type="match status" value="1"/>
</dbReference>
<dbReference type="Proteomes" id="UP000317316">
    <property type="component" value="Unassembled WGS sequence"/>
</dbReference>
<evidence type="ECO:0000259" key="8">
    <source>
        <dbReference type="Pfam" id="PF05504"/>
    </source>
</evidence>
<evidence type="ECO:0000256" key="7">
    <source>
        <dbReference type="ARBA" id="ARBA00023288"/>
    </source>
</evidence>
<protein>
    <submittedName>
        <fullName evidence="10">Ger(X)C family spore germination protein</fullName>
    </submittedName>
</protein>
<evidence type="ECO:0000313" key="10">
    <source>
        <dbReference type="EMBL" id="TQR09755.1"/>
    </source>
</evidence>
<evidence type="ECO:0000256" key="6">
    <source>
        <dbReference type="ARBA" id="ARBA00023139"/>
    </source>
</evidence>
<dbReference type="OrthoDB" id="2592518at2"/>
<dbReference type="RefSeq" id="WP_142540396.1">
    <property type="nucleotide sequence ID" value="NZ_BMIE01000001.1"/>
</dbReference>
<dbReference type="Gene3D" id="3.30.300.210">
    <property type="entry name" value="Nutrient germinant receptor protein C, domain 3"/>
    <property type="match status" value="1"/>
</dbReference>
<comment type="caution">
    <text evidence="10">The sequence shown here is derived from an EMBL/GenBank/DDBJ whole genome shotgun (WGS) entry which is preliminary data.</text>
</comment>
<keyword evidence="5" id="KW-0472">Membrane</keyword>
<dbReference type="InterPro" id="IPR008844">
    <property type="entry name" value="Spore_GerAC-like"/>
</dbReference>
<evidence type="ECO:0000259" key="9">
    <source>
        <dbReference type="Pfam" id="PF25198"/>
    </source>
</evidence>
<reference evidence="10 11" key="1">
    <citation type="submission" date="2019-05" db="EMBL/GenBank/DDBJ databases">
        <title>Psychrobacillus vulpis sp. nov., a new species isolated from feces of a red fox that inhabits in The Tablas de Daimiel Natural Park, Albacete, Spain.</title>
        <authorList>
            <person name="Rodriguez M."/>
            <person name="Reina J.C."/>
            <person name="Bejar V."/>
            <person name="Llamas I."/>
        </authorList>
    </citation>
    <scope>NUCLEOTIDE SEQUENCE [LARGE SCALE GENOMIC DNA]</scope>
    <source>
        <strain evidence="10 11">NEAU-3TGS17</strain>
    </source>
</reference>
<evidence type="ECO:0000256" key="2">
    <source>
        <dbReference type="ARBA" id="ARBA00007886"/>
    </source>
</evidence>